<organism evidence="6 7">
    <name type="scientific">Metapseudomonas otitidis</name>
    <dbReference type="NCBI Taxonomy" id="319939"/>
    <lineage>
        <taxon>Bacteria</taxon>
        <taxon>Pseudomonadati</taxon>
        <taxon>Pseudomonadota</taxon>
        <taxon>Gammaproteobacteria</taxon>
        <taxon>Pseudomonadales</taxon>
        <taxon>Pseudomonadaceae</taxon>
        <taxon>Metapseudomonas</taxon>
    </lineage>
</organism>
<gene>
    <name evidence="3 6" type="primary">mdcG</name>
    <name evidence="6" type="ORF">PtoMrB4_54100</name>
</gene>
<dbReference type="NCBIfam" id="NF002332">
    <property type="entry name" value="PRK01293.1"/>
    <property type="match status" value="1"/>
</dbReference>
<dbReference type="NCBIfam" id="TIGR03135">
    <property type="entry name" value="malonate_mdcG"/>
    <property type="match status" value="1"/>
</dbReference>
<dbReference type="EC" id="2.7.7.66" evidence="3"/>
<evidence type="ECO:0000259" key="5">
    <source>
        <dbReference type="Pfam" id="PF20866"/>
    </source>
</evidence>
<dbReference type="InterPro" id="IPR048903">
    <property type="entry name" value="MdcG_N"/>
</dbReference>
<evidence type="ECO:0000256" key="3">
    <source>
        <dbReference type="HAMAP-Rule" id="MF_00650"/>
    </source>
</evidence>
<accession>A0A679GKQ7</accession>
<dbReference type="GeneID" id="57400636"/>
<dbReference type="AlphaFoldDB" id="A0A679GKQ7"/>
<keyword evidence="1 3" id="KW-0808">Transferase</keyword>
<dbReference type="Pfam" id="PF10620">
    <property type="entry name" value="MdcG"/>
    <property type="match status" value="1"/>
</dbReference>
<dbReference type="RefSeq" id="WP_172434939.1">
    <property type="nucleotide sequence ID" value="NZ_AP022642.1"/>
</dbReference>
<comment type="function">
    <text evidence="3">Transfers 2'-(5-triphosphoribosyl)-3'-dephosphocoenzyme-A to the apo-[acyl-carrier-protein] of the malonate decarboxylase to yield holo-[acyl-carrier-protein].</text>
</comment>
<evidence type="ECO:0000313" key="7">
    <source>
        <dbReference type="Proteomes" id="UP000501237"/>
    </source>
</evidence>
<dbReference type="Proteomes" id="UP000501237">
    <property type="component" value="Chromosome"/>
</dbReference>
<dbReference type="GO" id="GO:0016779">
    <property type="term" value="F:nucleotidyltransferase activity"/>
    <property type="evidence" value="ECO:0007669"/>
    <property type="project" value="UniProtKB-UniRule"/>
</dbReference>
<evidence type="ECO:0000256" key="2">
    <source>
        <dbReference type="ARBA" id="ARBA00022695"/>
    </source>
</evidence>
<proteinExistence type="inferred from homology"/>
<name>A0A679GKQ7_9GAMM</name>
<feature type="domain" description="Phosphoribosyl-dephospho-CoA transferase MdcG N-terminal" evidence="5">
    <location>
        <begin position="5"/>
        <end position="76"/>
    </location>
</feature>
<feature type="domain" description="Phosphoribosyl-dephospho-CoA transferase MdcG C-terminal" evidence="4">
    <location>
        <begin position="85"/>
        <end position="196"/>
    </location>
</feature>
<sequence>MDRLQPHDLLWGLAPDQLPAEAPAWARQVLAAGQPVVVRRACCPAGQVAVGVRGATRAERFAACMPVAAVQRRLAPEQLRLRAPGELPALRALAQVTPLMDALGLPWGPTGGVGYQLATGRNVLHAESDLDLLLRTTEPLPRAWARELLVLFEDLPCRVDLQLQTPQGGVALREWGGSARRVLLKCDAGARLVDNPWQPLEDVA</sequence>
<comment type="similarity">
    <text evidence="3">Belongs to the MdcG family.</text>
</comment>
<protein>
    <recommendedName>
        <fullName evidence="3">Phosphoribosyl-dephospho-CoA transferase</fullName>
        <ecNumber evidence="3">2.7.7.66</ecNumber>
    </recommendedName>
    <alternativeName>
        <fullName evidence="3">Malonate decarboxylase holo-[acyl-carrier-protein] synthase</fullName>
        <shortName evidence="3">Holo-ACP synthase</shortName>
    </alternativeName>
</protein>
<dbReference type="InterPro" id="IPR017557">
    <property type="entry name" value="Holo-ACP_synthase"/>
</dbReference>
<feature type="active site" evidence="3">
    <location>
        <position position="129"/>
    </location>
</feature>
<dbReference type="HAMAP" id="MF_00650">
    <property type="entry name" value="Malonate_MdcG"/>
    <property type="match status" value="1"/>
</dbReference>
<comment type="catalytic activity">
    <reaction evidence="3">
        <text>apo-[malonate decarboxylase ACP] + 2'-(5''-triphospho-alpha-D-ribosyl)-3'-dephospho-CoA = holo-[malonate decarboxylase ACP] + diphosphate</text>
        <dbReference type="Rhea" id="RHEA:42644"/>
        <dbReference type="Rhea" id="RHEA-COMP:10160"/>
        <dbReference type="Rhea" id="RHEA-COMP:10161"/>
        <dbReference type="ChEBI" id="CHEBI:29999"/>
        <dbReference type="ChEBI" id="CHEBI:33019"/>
        <dbReference type="ChEBI" id="CHEBI:61378"/>
        <dbReference type="ChEBI" id="CHEBI:82683"/>
        <dbReference type="EC" id="2.7.7.66"/>
    </reaction>
</comment>
<feature type="active site" evidence="3">
    <location>
        <position position="131"/>
    </location>
</feature>
<evidence type="ECO:0000259" key="4">
    <source>
        <dbReference type="Pfam" id="PF10620"/>
    </source>
</evidence>
<dbReference type="InterPro" id="IPR049180">
    <property type="entry name" value="MdcG_C"/>
</dbReference>
<dbReference type="Pfam" id="PF20866">
    <property type="entry name" value="MdcG_N"/>
    <property type="match status" value="1"/>
</dbReference>
<dbReference type="EMBL" id="AP022642">
    <property type="protein sequence ID" value="BCA31433.1"/>
    <property type="molecule type" value="Genomic_DNA"/>
</dbReference>
<dbReference type="KEGG" id="poj:PtoMrB4_54100"/>
<reference evidence="6 7" key="1">
    <citation type="journal article" date="2020" name="Microbiol. Resour. Announc.">
        <title>Complete genome sequence of Pseudomonas otitidis strain MrB4, isolated from Lake Biwa in Japan.</title>
        <authorList>
            <person name="Miyazaki K."/>
            <person name="Hase E."/>
            <person name="Maruya T."/>
        </authorList>
    </citation>
    <scope>NUCLEOTIDE SEQUENCE [LARGE SCALE GENOMIC DNA]</scope>
    <source>
        <strain evidence="6 7">MrB4</strain>
    </source>
</reference>
<evidence type="ECO:0000313" key="6">
    <source>
        <dbReference type="EMBL" id="BCA31433.1"/>
    </source>
</evidence>
<keyword evidence="2 3" id="KW-0548">Nucleotidyltransferase</keyword>
<evidence type="ECO:0000256" key="1">
    <source>
        <dbReference type="ARBA" id="ARBA00022679"/>
    </source>
</evidence>